<dbReference type="InterPro" id="IPR036390">
    <property type="entry name" value="WH_DNA-bd_sf"/>
</dbReference>
<evidence type="ECO:0000259" key="4">
    <source>
        <dbReference type="PROSITE" id="PS51077"/>
    </source>
</evidence>
<dbReference type="InterPro" id="IPR005471">
    <property type="entry name" value="Tscrpt_reg_IclR_N"/>
</dbReference>
<dbReference type="PANTHER" id="PTHR30136">
    <property type="entry name" value="HELIX-TURN-HELIX TRANSCRIPTIONAL REGULATOR, ICLR FAMILY"/>
    <property type="match status" value="1"/>
</dbReference>
<feature type="domain" description="HTH iclR-type" evidence="4">
    <location>
        <begin position="8"/>
        <end position="70"/>
    </location>
</feature>
<dbReference type="Pfam" id="PF09339">
    <property type="entry name" value="HTH_IclR"/>
    <property type="match status" value="1"/>
</dbReference>
<dbReference type="InterPro" id="IPR050707">
    <property type="entry name" value="HTH_MetabolicPath_Reg"/>
</dbReference>
<dbReference type="PROSITE" id="PS51077">
    <property type="entry name" value="HTH_ICLR"/>
    <property type="match status" value="1"/>
</dbReference>
<keyword evidence="1" id="KW-0805">Transcription regulation</keyword>
<evidence type="ECO:0008006" key="7">
    <source>
        <dbReference type="Google" id="ProtNLM"/>
    </source>
</evidence>
<accession>A0A6J4Q439</accession>
<dbReference type="PROSITE" id="PS51078">
    <property type="entry name" value="ICLR_ED"/>
    <property type="match status" value="1"/>
</dbReference>
<keyword evidence="3" id="KW-0804">Transcription</keyword>
<dbReference type="GO" id="GO:0045892">
    <property type="term" value="P:negative regulation of DNA-templated transcription"/>
    <property type="evidence" value="ECO:0007669"/>
    <property type="project" value="TreeGrafter"/>
</dbReference>
<protein>
    <recommendedName>
        <fullName evidence="7">Transcriptional regulator, IclR family</fullName>
    </recommendedName>
</protein>
<dbReference type="SUPFAM" id="SSF46785">
    <property type="entry name" value="Winged helix' DNA-binding domain"/>
    <property type="match status" value="1"/>
</dbReference>
<dbReference type="EMBL" id="CADCUS010000444">
    <property type="protein sequence ID" value="CAA9427434.1"/>
    <property type="molecule type" value="Genomic_DNA"/>
</dbReference>
<dbReference type="InterPro" id="IPR029016">
    <property type="entry name" value="GAF-like_dom_sf"/>
</dbReference>
<dbReference type="GO" id="GO:0003677">
    <property type="term" value="F:DNA binding"/>
    <property type="evidence" value="ECO:0007669"/>
    <property type="project" value="UniProtKB-KW"/>
</dbReference>
<gene>
    <name evidence="6" type="ORF">AVDCRST_MAG66-3047</name>
</gene>
<dbReference type="AlphaFoldDB" id="A0A6J4Q439"/>
<evidence type="ECO:0000259" key="5">
    <source>
        <dbReference type="PROSITE" id="PS51078"/>
    </source>
</evidence>
<dbReference type="SMART" id="SM00346">
    <property type="entry name" value="HTH_ICLR"/>
    <property type="match status" value="1"/>
</dbReference>
<dbReference type="InterPro" id="IPR036388">
    <property type="entry name" value="WH-like_DNA-bd_sf"/>
</dbReference>
<dbReference type="Pfam" id="PF01614">
    <property type="entry name" value="IclR_C"/>
    <property type="match status" value="1"/>
</dbReference>
<evidence type="ECO:0000256" key="1">
    <source>
        <dbReference type="ARBA" id="ARBA00023015"/>
    </source>
</evidence>
<name>A0A6J4Q439_9PSEU</name>
<sequence>MSARRSTGSSVTRALRVIEAVAAAGDGVTAKAIARRLDQPLPTVYRALGTLVEEGYLVRLHGVRGYGLGYRVADLHRSLTEQVRPPAGVRAALHDLHGATGASAHLVVLRDADVVLAAVGAGDRHPVPEGLAVGEPTPAHALAAGKVLLAALRPARVSELLVHAGAGALTPRTIVERRELDRELLRVRAAGAAVEVDEYRTGLAGVAAPVRATDGTVRAGMGVSVPRADFGERRWELETAVRRAAERAAQA</sequence>
<evidence type="ECO:0000313" key="6">
    <source>
        <dbReference type="EMBL" id="CAA9427434.1"/>
    </source>
</evidence>
<proteinExistence type="predicted"/>
<reference evidence="6" key="1">
    <citation type="submission" date="2020-02" db="EMBL/GenBank/DDBJ databases">
        <authorList>
            <person name="Meier V. D."/>
        </authorList>
    </citation>
    <scope>NUCLEOTIDE SEQUENCE</scope>
    <source>
        <strain evidence="6">AVDCRST_MAG66</strain>
    </source>
</reference>
<keyword evidence="2" id="KW-0238">DNA-binding</keyword>
<evidence type="ECO:0000256" key="2">
    <source>
        <dbReference type="ARBA" id="ARBA00023125"/>
    </source>
</evidence>
<organism evidence="6">
    <name type="scientific">uncultured Pseudonocardia sp</name>
    <dbReference type="NCBI Taxonomy" id="211455"/>
    <lineage>
        <taxon>Bacteria</taxon>
        <taxon>Bacillati</taxon>
        <taxon>Actinomycetota</taxon>
        <taxon>Actinomycetes</taxon>
        <taxon>Pseudonocardiales</taxon>
        <taxon>Pseudonocardiaceae</taxon>
        <taxon>Pseudonocardia</taxon>
        <taxon>environmental samples</taxon>
    </lineage>
</organism>
<dbReference type="Gene3D" id="1.10.10.10">
    <property type="entry name" value="Winged helix-like DNA-binding domain superfamily/Winged helix DNA-binding domain"/>
    <property type="match status" value="1"/>
</dbReference>
<feature type="domain" description="IclR-ED" evidence="5">
    <location>
        <begin position="71"/>
        <end position="251"/>
    </location>
</feature>
<dbReference type="GO" id="GO:0003700">
    <property type="term" value="F:DNA-binding transcription factor activity"/>
    <property type="evidence" value="ECO:0007669"/>
    <property type="project" value="TreeGrafter"/>
</dbReference>
<dbReference type="PANTHER" id="PTHR30136:SF24">
    <property type="entry name" value="HTH-TYPE TRANSCRIPTIONAL REPRESSOR ALLR"/>
    <property type="match status" value="1"/>
</dbReference>
<evidence type="ECO:0000256" key="3">
    <source>
        <dbReference type="ARBA" id="ARBA00023163"/>
    </source>
</evidence>
<dbReference type="SUPFAM" id="SSF55781">
    <property type="entry name" value="GAF domain-like"/>
    <property type="match status" value="1"/>
</dbReference>
<dbReference type="Gene3D" id="3.30.450.40">
    <property type="match status" value="1"/>
</dbReference>
<dbReference type="InterPro" id="IPR014757">
    <property type="entry name" value="Tscrpt_reg_IclR_C"/>
</dbReference>